<sequence length="437" mass="47897">MGNYISCTLAPPLMKNTRSTRVIFPTGEVKQYKEQVNVAELMIECPTNFLTNSKSLHIGRRFSPLGADEELEFGNLYIFFPMRRLNSVVTAADVAALFNMTAKRIYGIKDSISCDHSIDGVEVKDLGSCDSTYDVGVNNDISRLSLEGFEIELGFRNRLSYCRSKKPVLETINEEPIWLRASSCFAGNSSHGQRGGSEDDVVIVAAYRTAICKAKRGSFKDTLPDDLLASVLKVASYDYSCIGAGLESMSHDTVNRLRNINPKVETFAQARDCLLPMGITSENVAQRYGVTRLEQDQAAVESHKRAAAATASGKFKEEIIPVSTKFVDPKTRVEKKITVSVDDGIRPNTNIVDLAKLKPAFQKDGSTTAGNASQISDGAGAVLLMKRRVAVQKGLPILGIFSIEGGKERRVGTMCESRMTQPTMFEATATERDSDDD</sequence>
<dbReference type="Proteomes" id="UP000743370">
    <property type="component" value="Unassembled WGS sequence"/>
</dbReference>
<evidence type="ECO:0000259" key="1">
    <source>
        <dbReference type="Pfam" id="PF00108"/>
    </source>
</evidence>
<dbReference type="GO" id="GO:0003988">
    <property type="term" value="F:acetyl-CoA C-acyltransferase activity"/>
    <property type="evidence" value="ECO:0007669"/>
    <property type="project" value="TreeGrafter"/>
</dbReference>
<organism evidence="2 3">
    <name type="scientific">Phaseolus angularis</name>
    <name type="common">Azuki bean</name>
    <name type="synonym">Vigna angularis</name>
    <dbReference type="NCBI Taxonomy" id="3914"/>
    <lineage>
        <taxon>Eukaryota</taxon>
        <taxon>Viridiplantae</taxon>
        <taxon>Streptophyta</taxon>
        <taxon>Embryophyta</taxon>
        <taxon>Tracheophyta</taxon>
        <taxon>Spermatophyta</taxon>
        <taxon>Magnoliopsida</taxon>
        <taxon>eudicotyledons</taxon>
        <taxon>Gunneridae</taxon>
        <taxon>Pentapetalae</taxon>
        <taxon>rosids</taxon>
        <taxon>fabids</taxon>
        <taxon>Fabales</taxon>
        <taxon>Fabaceae</taxon>
        <taxon>Papilionoideae</taxon>
        <taxon>50 kb inversion clade</taxon>
        <taxon>NPAAA clade</taxon>
        <taxon>indigoferoid/millettioid clade</taxon>
        <taxon>Phaseoleae</taxon>
        <taxon>Vigna</taxon>
    </lineage>
</organism>
<evidence type="ECO:0000313" key="3">
    <source>
        <dbReference type="Proteomes" id="UP000743370"/>
    </source>
</evidence>
<proteinExistence type="predicted"/>
<dbReference type="PANTHER" id="PTHR43853">
    <property type="entry name" value="3-KETOACYL-COA THIOLASE, PEROXISOMAL"/>
    <property type="match status" value="1"/>
</dbReference>
<dbReference type="GO" id="GO:0010124">
    <property type="term" value="P:phenylacetate catabolic process"/>
    <property type="evidence" value="ECO:0007669"/>
    <property type="project" value="TreeGrafter"/>
</dbReference>
<dbReference type="InterPro" id="IPR050215">
    <property type="entry name" value="Thiolase-like_sf_Thiolase"/>
</dbReference>
<protein>
    <recommendedName>
        <fullName evidence="1">Thiolase N-terminal domain-containing protein</fullName>
    </recommendedName>
</protein>
<name>A0A8T0JQN7_PHAAN</name>
<dbReference type="InterPro" id="IPR020616">
    <property type="entry name" value="Thiolase_N"/>
</dbReference>
<dbReference type="Gene3D" id="3.40.47.10">
    <property type="match status" value="2"/>
</dbReference>
<feature type="domain" description="Thiolase N-terminal" evidence="1">
    <location>
        <begin position="241"/>
        <end position="387"/>
    </location>
</feature>
<dbReference type="Pfam" id="PF14009">
    <property type="entry name" value="PADRE"/>
    <property type="match status" value="1"/>
</dbReference>
<dbReference type="InterPro" id="IPR016039">
    <property type="entry name" value="Thiolase-like"/>
</dbReference>
<gene>
    <name evidence="2" type="ORF">HKW66_Vig0251970</name>
</gene>
<dbReference type="Pfam" id="PF00108">
    <property type="entry name" value="Thiolase_N"/>
    <property type="match status" value="1"/>
</dbReference>
<comment type="caution">
    <text evidence="2">The sequence shown here is derived from an EMBL/GenBank/DDBJ whole genome shotgun (WGS) entry which is preliminary data.</text>
</comment>
<evidence type="ECO:0000313" key="2">
    <source>
        <dbReference type="EMBL" id="KAG2377213.1"/>
    </source>
</evidence>
<dbReference type="EMBL" id="JABFOF010000010">
    <property type="protein sequence ID" value="KAG2377213.1"/>
    <property type="molecule type" value="Genomic_DNA"/>
</dbReference>
<dbReference type="InterPro" id="IPR025322">
    <property type="entry name" value="PADRE_dom"/>
</dbReference>
<dbReference type="GO" id="GO:0006635">
    <property type="term" value="P:fatty acid beta-oxidation"/>
    <property type="evidence" value="ECO:0007669"/>
    <property type="project" value="TreeGrafter"/>
</dbReference>
<dbReference type="SUPFAM" id="SSF53901">
    <property type="entry name" value="Thiolase-like"/>
    <property type="match status" value="1"/>
</dbReference>
<accession>A0A8T0JQN7</accession>
<dbReference type="GO" id="GO:0005777">
    <property type="term" value="C:peroxisome"/>
    <property type="evidence" value="ECO:0007669"/>
    <property type="project" value="TreeGrafter"/>
</dbReference>
<dbReference type="AlphaFoldDB" id="A0A8T0JQN7"/>
<reference evidence="2 3" key="1">
    <citation type="submission" date="2020-05" db="EMBL/GenBank/DDBJ databases">
        <title>Vigna angularis (adzuki bean) Var. LongXiaoDou No. 4 denovo assembly.</title>
        <authorList>
            <person name="Xiang H."/>
        </authorList>
    </citation>
    <scope>NUCLEOTIDE SEQUENCE [LARGE SCALE GENOMIC DNA]</scope>
    <source>
        <tissue evidence="2">Leaf</tissue>
    </source>
</reference>
<dbReference type="PANTHER" id="PTHR43853:SF15">
    <property type="entry name" value="3-KETOACYL-COA THIOLASE 5, PEROXISOMAL"/>
    <property type="match status" value="1"/>
</dbReference>